<feature type="transmembrane region" description="Helical" evidence="7">
    <location>
        <begin position="79"/>
        <end position="100"/>
    </location>
</feature>
<keyword evidence="3 7" id="KW-0812">Transmembrane</keyword>
<reference evidence="8 9" key="1">
    <citation type="submission" date="2020-09" db="EMBL/GenBank/DDBJ databases">
        <title>Roseomonas.</title>
        <authorList>
            <person name="Zhu W."/>
        </authorList>
    </citation>
    <scope>NUCLEOTIDE SEQUENCE [LARGE SCALE GENOMIC DNA]</scope>
    <source>
        <strain evidence="8 9">1311</strain>
    </source>
</reference>
<dbReference type="EMBL" id="JACTNF010000015">
    <property type="protein sequence ID" value="MBO1075872.1"/>
    <property type="molecule type" value="Genomic_DNA"/>
</dbReference>
<keyword evidence="2" id="KW-1003">Cell membrane</keyword>
<name>A0ABS3KFY0_9PROT</name>
<evidence type="ECO:0000313" key="8">
    <source>
        <dbReference type="EMBL" id="MBO1075872.1"/>
    </source>
</evidence>
<comment type="caution">
    <text evidence="8">The sequence shown here is derived from an EMBL/GenBank/DDBJ whole genome shotgun (WGS) entry which is preliminary data.</text>
</comment>
<evidence type="ECO:0000313" key="9">
    <source>
        <dbReference type="Proteomes" id="UP001518990"/>
    </source>
</evidence>
<dbReference type="InterPro" id="IPR005495">
    <property type="entry name" value="LptG/LptF_permease"/>
</dbReference>
<evidence type="ECO:0000256" key="4">
    <source>
        <dbReference type="ARBA" id="ARBA00022989"/>
    </source>
</evidence>
<evidence type="ECO:0000256" key="1">
    <source>
        <dbReference type="ARBA" id="ARBA00004651"/>
    </source>
</evidence>
<keyword evidence="5 7" id="KW-0472">Membrane</keyword>
<evidence type="ECO:0000256" key="6">
    <source>
        <dbReference type="SAM" id="MobiDB-lite"/>
    </source>
</evidence>
<feature type="transmembrane region" description="Helical" evidence="7">
    <location>
        <begin position="365"/>
        <end position="383"/>
    </location>
</feature>
<dbReference type="RefSeq" id="WP_207448367.1">
    <property type="nucleotide sequence ID" value="NZ_CP061095.1"/>
</dbReference>
<comment type="subcellular location">
    <subcellularLocation>
        <location evidence="1">Cell membrane</location>
        <topology evidence="1">Multi-pass membrane protein</topology>
    </subcellularLocation>
</comment>
<feature type="region of interest" description="Disordered" evidence="6">
    <location>
        <begin position="416"/>
        <end position="436"/>
    </location>
</feature>
<gene>
    <name evidence="8" type="ORF">IAI60_14740</name>
</gene>
<dbReference type="Proteomes" id="UP001518990">
    <property type="component" value="Unassembled WGS sequence"/>
</dbReference>
<evidence type="ECO:0000256" key="5">
    <source>
        <dbReference type="ARBA" id="ARBA00023136"/>
    </source>
</evidence>
<evidence type="ECO:0000256" key="7">
    <source>
        <dbReference type="SAM" id="Phobius"/>
    </source>
</evidence>
<keyword evidence="9" id="KW-1185">Reference proteome</keyword>
<protein>
    <submittedName>
        <fullName evidence="8">LptF/LptG family permease</fullName>
    </submittedName>
</protein>
<dbReference type="PANTHER" id="PTHR33529:SF6">
    <property type="entry name" value="YJGP_YJGQ FAMILY PERMEASE"/>
    <property type="match status" value="1"/>
</dbReference>
<feature type="transmembrane region" description="Helical" evidence="7">
    <location>
        <begin position="121"/>
        <end position="140"/>
    </location>
</feature>
<feature type="transmembrane region" description="Helical" evidence="7">
    <location>
        <begin position="333"/>
        <end position="353"/>
    </location>
</feature>
<proteinExistence type="predicted"/>
<accession>A0ABS3KFY0</accession>
<keyword evidence="4 7" id="KW-1133">Transmembrane helix</keyword>
<organism evidence="8 9">
    <name type="scientific">Roseomonas marmotae</name>
    <dbReference type="NCBI Taxonomy" id="2768161"/>
    <lineage>
        <taxon>Bacteria</taxon>
        <taxon>Pseudomonadati</taxon>
        <taxon>Pseudomonadota</taxon>
        <taxon>Alphaproteobacteria</taxon>
        <taxon>Acetobacterales</taxon>
        <taxon>Roseomonadaceae</taxon>
        <taxon>Roseomonas</taxon>
    </lineage>
</organism>
<dbReference type="PANTHER" id="PTHR33529">
    <property type="entry name" value="SLR0882 PROTEIN-RELATED"/>
    <property type="match status" value="1"/>
</dbReference>
<dbReference type="Pfam" id="PF03739">
    <property type="entry name" value="LptF_LptG"/>
    <property type="match status" value="1"/>
</dbReference>
<sequence>MEGTPATVAGRPPLAGTFASPLVSRYLLRLLGRPLLATLMVVLPALLLERLLRLFDLVASSNGAIAPVIQLLVFLTPHYIGLALPAAFFISVFTVITRLSENHELDALQSSGLSLARLARPFLLVGVLLALAGIVIYGYLQPLGRYSYRAAFYAVTHAGWNATVGAGEFIRIGKNLAVSADVVDPRTGQLGGIFIEQKRPDGTQVTTTARTGWLTRQPAEGTLLLQLEAGRQISISPQGEVTTLQFGDSAITRPFSMTIDPFRFRGNDEREMTLGELWAATRRDGPPGPGEPDVPRRRLEGELNGRLVRSFSMALLPLLAIPMGLGAKRTRRWQGVALSAVILVIYHHAVQLAESLGDIGLINPAPALWGIFGLFALFSLMAFRHANRNPYEGPFDAVLQRLESMTSALGAWLPRRRPRASATERPVASSPGQSRP</sequence>
<evidence type="ECO:0000256" key="3">
    <source>
        <dbReference type="ARBA" id="ARBA00022692"/>
    </source>
</evidence>
<evidence type="ECO:0000256" key="2">
    <source>
        <dbReference type="ARBA" id="ARBA00022475"/>
    </source>
</evidence>
<feature type="transmembrane region" description="Helical" evidence="7">
    <location>
        <begin position="26"/>
        <end position="47"/>
    </location>
</feature>